<dbReference type="Proteomes" id="UP000823405">
    <property type="component" value="Unassembled WGS sequence"/>
</dbReference>
<dbReference type="AlphaFoldDB" id="A0A9P6UTJ1"/>
<feature type="transmembrane region" description="Helical" evidence="2">
    <location>
        <begin position="298"/>
        <end position="318"/>
    </location>
</feature>
<dbReference type="EMBL" id="JAAAIN010000186">
    <property type="protein sequence ID" value="KAG0318556.1"/>
    <property type="molecule type" value="Genomic_DNA"/>
</dbReference>
<reference evidence="3" key="1">
    <citation type="journal article" date="2020" name="Fungal Divers.">
        <title>Resolving the Mortierellaceae phylogeny through synthesis of multi-gene phylogenetics and phylogenomics.</title>
        <authorList>
            <person name="Vandepol N."/>
            <person name="Liber J."/>
            <person name="Desiro A."/>
            <person name="Na H."/>
            <person name="Kennedy M."/>
            <person name="Barry K."/>
            <person name="Grigoriev I.V."/>
            <person name="Miller A.N."/>
            <person name="O'Donnell K."/>
            <person name="Stajich J.E."/>
            <person name="Bonito G."/>
        </authorList>
    </citation>
    <scope>NUCLEOTIDE SEQUENCE</scope>
    <source>
        <strain evidence="3">NVP60</strain>
    </source>
</reference>
<comment type="caution">
    <text evidence="3">The sequence shown here is derived from an EMBL/GenBank/DDBJ whole genome shotgun (WGS) entry which is preliminary data.</text>
</comment>
<accession>A0A9P6UTJ1</accession>
<gene>
    <name evidence="3" type="ORF">BGZ97_003598</name>
</gene>
<keyword evidence="4" id="KW-1185">Reference proteome</keyword>
<evidence type="ECO:0000256" key="1">
    <source>
        <dbReference type="SAM" id="MobiDB-lite"/>
    </source>
</evidence>
<evidence type="ECO:0000256" key="2">
    <source>
        <dbReference type="SAM" id="Phobius"/>
    </source>
</evidence>
<feature type="compositionally biased region" description="Low complexity" evidence="1">
    <location>
        <begin position="371"/>
        <end position="387"/>
    </location>
</feature>
<name>A0A9P6UTJ1_9FUNG</name>
<keyword evidence="2" id="KW-0812">Transmembrane</keyword>
<evidence type="ECO:0000313" key="3">
    <source>
        <dbReference type="EMBL" id="KAG0318556.1"/>
    </source>
</evidence>
<proteinExistence type="predicted"/>
<protein>
    <submittedName>
        <fullName evidence="3">Uncharacterized protein</fullName>
    </submittedName>
</protein>
<sequence length="425" mass="47241">MTAVIQGILNLDCIVADSNSRFLYGIASANQGSSTSKDGYTDSTILLVRSNDNPANLSTLTWTVISQTNGKDFSYNYPTFTSVDCAVDSGNEFSAFFRSPYRTTSPSHSLPMGVRYRFGSDTWSAIRGWSLYGWNSDRVRHMSFYEDASSITHLFMNEEAYLVMVGTVNPFDGKFGVLSLQRWGFKIFTTEEVDNRTYLEHTIKQIDINNSDFAVHPNFQTVGGLSAGQEPFVVALTSAGLYQFTIFGAAAGMMDGPYKVKIANDFGSLPQRVVARLKNDIITSDGVLLEQDEQIKPVIGGGIGAALVVTMFVIGLFWRDRRRTKEWIREEKEREKEMDVDVEPKEPKLFAGKYEVLSIGIIPEDEGSSDQTRSSRASTEQTTTTKTPPLLDARVPDYTYQDHIHGLDLSSHPRPNVITSVGDAE</sequence>
<feature type="region of interest" description="Disordered" evidence="1">
    <location>
        <begin position="364"/>
        <end position="425"/>
    </location>
</feature>
<keyword evidence="2" id="KW-1133">Transmembrane helix</keyword>
<keyword evidence="2" id="KW-0472">Membrane</keyword>
<dbReference type="OrthoDB" id="2444659at2759"/>
<organism evidence="3 4">
    <name type="scientific">Linnemannia gamsii</name>
    <dbReference type="NCBI Taxonomy" id="64522"/>
    <lineage>
        <taxon>Eukaryota</taxon>
        <taxon>Fungi</taxon>
        <taxon>Fungi incertae sedis</taxon>
        <taxon>Mucoromycota</taxon>
        <taxon>Mortierellomycotina</taxon>
        <taxon>Mortierellomycetes</taxon>
        <taxon>Mortierellales</taxon>
        <taxon>Mortierellaceae</taxon>
        <taxon>Linnemannia</taxon>
    </lineage>
</organism>
<evidence type="ECO:0000313" key="4">
    <source>
        <dbReference type="Proteomes" id="UP000823405"/>
    </source>
</evidence>